<dbReference type="AlphaFoldDB" id="A0A1W2BZ82"/>
<dbReference type="GO" id="GO:0019605">
    <property type="term" value="P:butyrate metabolic process"/>
    <property type="evidence" value="ECO:0007669"/>
    <property type="project" value="UniProtKB-UniRule"/>
</dbReference>
<evidence type="ECO:0000256" key="1">
    <source>
        <dbReference type="ARBA" id="ARBA00009632"/>
    </source>
</evidence>
<dbReference type="InterPro" id="IPR023990">
    <property type="entry name" value="Butryl-CoA_acetate_CoA_Tfrase"/>
</dbReference>
<dbReference type="InterPro" id="IPR038460">
    <property type="entry name" value="AcetylCoA_hyd_C_sf"/>
</dbReference>
<keyword evidence="3" id="KW-0443">Lipid metabolism</keyword>
<proteinExistence type="inferred from homology"/>
<keyword evidence="3" id="KW-0963">Cytoplasm</keyword>
<evidence type="ECO:0000256" key="3">
    <source>
        <dbReference type="HAMAP-Rule" id="MF_03228"/>
    </source>
</evidence>
<dbReference type="InterPro" id="IPR037171">
    <property type="entry name" value="NagB/RpiA_transferase-like"/>
</dbReference>
<sequence>MNFSSKISREYQSKLTNAENAVQVVKSGDWVDYGAFATNPDLLDAALAKRVDELQDVKVRSVTFPGKAKVATADKGQGSFIYNNWHFSSGDRINHDNGNGYYIPFVYNEGPSHYEEEGTLRTDVCMMRTTPMDAFGNFNFGVGNSFQRAILENAKTIIIETNNTLPQCLGGTGESIHISEVDYVVESDNKPILTLGAPPITEIDEKIANYIVSEIRDGACIQLGIGGLPNAVGNLISQSDLKDLGVHTEMLADSYLQMFKTGRITNLKKTLDPGRMVYTFALGSQDLYDFIDNNPKCASYSVGYTNNLANISANDNVVSINNAIEVDLYGQVSSESSGFRHITGTGGQFDFAYGAYHSKGGKSFICLSSTVTGKDGVVKSRIRPIFDPGSIVTLPRTITQYVVTEYGKVNLKGKSTWERAEALISIAHPDFRDELIREAQDMKIWVNRNRKDCINAAA</sequence>
<comment type="subcellular location">
    <subcellularLocation>
        <location evidence="3">Cytoplasm</location>
    </subcellularLocation>
</comment>
<comment type="function">
    <text evidence="3">Coenzyme A-transferase that converts butyrate to butyryl-CoA.</text>
</comment>
<dbReference type="GO" id="GO:0005737">
    <property type="term" value="C:cytoplasm"/>
    <property type="evidence" value="ECO:0007669"/>
    <property type="project" value="UniProtKB-SubCell"/>
</dbReference>
<comment type="pathway">
    <text evidence="3">Lipid metabolism; butanoate metabolism.</text>
</comment>
<dbReference type="InterPro" id="IPR003702">
    <property type="entry name" value="ActCoA_hydro_N"/>
</dbReference>
<evidence type="ECO:0000313" key="7">
    <source>
        <dbReference type="Proteomes" id="UP000192418"/>
    </source>
</evidence>
<feature type="domain" description="Acetyl-CoA hydrolase/transferase C-terminal" evidence="5">
    <location>
        <begin position="283"/>
        <end position="439"/>
    </location>
</feature>
<reference evidence="6 7" key="1">
    <citation type="submission" date="2017-04" db="EMBL/GenBank/DDBJ databases">
        <authorList>
            <person name="Afonso C.L."/>
            <person name="Miller P.J."/>
            <person name="Scott M.A."/>
            <person name="Spackman E."/>
            <person name="Goraichik I."/>
            <person name="Dimitrov K.M."/>
            <person name="Suarez D.L."/>
            <person name="Swayne D.E."/>
        </authorList>
    </citation>
    <scope>NUCLEOTIDE SEQUENCE [LARGE SCALE GENOMIC DNA]</scope>
    <source>
        <strain evidence="6 7">DSM 3385</strain>
    </source>
</reference>
<dbReference type="HAMAP" id="MF_03228">
    <property type="entry name" value="But_CoA_trans"/>
    <property type="match status" value="1"/>
</dbReference>
<dbReference type="PANTHER" id="PTHR21432">
    <property type="entry name" value="ACETYL-COA HYDROLASE-RELATED"/>
    <property type="match status" value="1"/>
</dbReference>
<feature type="active site" description="5-glutamyl coenzyme A thioester intermediate" evidence="3">
    <location>
        <position position="249"/>
    </location>
</feature>
<evidence type="ECO:0000259" key="4">
    <source>
        <dbReference type="Pfam" id="PF02550"/>
    </source>
</evidence>
<keyword evidence="3" id="KW-0276">Fatty acid metabolism</keyword>
<evidence type="ECO:0000256" key="2">
    <source>
        <dbReference type="ARBA" id="ARBA00022679"/>
    </source>
</evidence>
<dbReference type="GO" id="GO:0006083">
    <property type="term" value="P:acetate metabolic process"/>
    <property type="evidence" value="ECO:0007669"/>
    <property type="project" value="InterPro"/>
</dbReference>
<organism evidence="6 7">
    <name type="scientific">Desulfocicer vacuolatum DSM 3385</name>
    <dbReference type="NCBI Taxonomy" id="1121400"/>
    <lineage>
        <taxon>Bacteria</taxon>
        <taxon>Pseudomonadati</taxon>
        <taxon>Thermodesulfobacteriota</taxon>
        <taxon>Desulfobacteria</taxon>
        <taxon>Desulfobacterales</taxon>
        <taxon>Desulfobacteraceae</taxon>
        <taxon>Desulfocicer</taxon>
    </lineage>
</organism>
<comment type="catalytic activity">
    <reaction evidence="3">
        <text>butanoate + acetyl-CoA = butanoyl-CoA + acetate</text>
        <dbReference type="Rhea" id="RHEA:30071"/>
        <dbReference type="ChEBI" id="CHEBI:17968"/>
        <dbReference type="ChEBI" id="CHEBI:30089"/>
        <dbReference type="ChEBI" id="CHEBI:57288"/>
        <dbReference type="ChEBI" id="CHEBI:57371"/>
    </reaction>
</comment>
<name>A0A1W2BZ82_9BACT</name>
<feature type="domain" description="Acetyl-CoA hydrolase/transferase N-terminal" evidence="4">
    <location>
        <begin position="9"/>
        <end position="192"/>
    </location>
</feature>
<dbReference type="GO" id="GO:0008775">
    <property type="term" value="F:acetate CoA-transferase activity"/>
    <property type="evidence" value="ECO:0007669"/>
    <property type="project" value="InterPro"/>
</dbReference>
<protein>
    <recommendedName>
        <fullName evidence="3">Probable butyrate:acetyl-CoA coenzyme A-transferase</fullName>
        <shortName evidence="3">Butyrate CoA-transferase</shortName>
        <ecNumber evidence="3">2.8.3.-</ecNumber>
    </recommendedName>
</protein>
<comment type="similarity">
    <text evidence="1 3">Belongs to the acetyl-CoA hydrolase/transferase family.</text>
</comment>
<dbReference type="Gene3D" id="3.40.1080.10">
    <property type="entry name" value="Glutaconate Coenzyme A-transferase"/>
    <property type="match status" value="1"/>
</dbReference>
<dbReference type="Gene3D" id="3.30.750.70">
    <property type="entry name" value="4-hydroxybutyrate coenzyme like domains"/>
    <property type="match status" value="1"/>
</dbReference>
<dbReference type="SUPFAM" id="SSF100950">
    <property type="entry name" value="NagB/RpiA/CoA transferase-like"/>
    <property type="match status" value="2"/>
</dbReference>
<keyword evidence="2 3" id="KW-0808">Transferase</keyword>
<dbReference type="UniPathway" id="UPA00863"/>
<dbReference type="InterPro" id="IPR026888">
    <property type="entry name" value="AcetylCoA_hyd_C"/>
</dbReference>
<dbReference type="InterPro" id="IPR046433">
    <property type="entry name" value="ActCoA_hydro"/>
</dbReference>
<dbReference type="EMBL" id="FWXY01000010">
    <property type="protein sequence ID" value="SMC77952.1"/>
    <property type="molecule type" value="Genomic_DNA"/>
</dbReference>
<feature type="binding site" evidence="3">
    <location>
        <position position="324"/>
    </location>
    <ligand>
        <name>CoA</name>
        <dbReference type="ChEBI" id="CHEBI:57287"/>
    </ligand>
</feature>
<keyword evidence="7" id="KW-1185">Reference proteome</keyword>
<dbReference type="Pfam" id="PF02550">
    <property type="entry name" value="AcetylCoA_hydro"/>
    <property type="match status" value="1"/>
</dbReference>
<dbReference type="STRING" id="1121400.SAMN02746065_1108"/>
<dbReference type="GO" id="GO:0006084">
    <property type="term" value="P:acetyl-CoA metabolic process"/>
    <property type="evidence" value="ECO:0007669"/>
    <property type="project" value="UniProtKB-UniRule"/>
</dbReference>
<dbReference type="EC" id="2.8.3.-" evidence="3"/>
<feature type="binding site" evidence="3">
    <location>
        <begin position="224"/>
        <end position="228"/>
    </location>
    <ligand>
        <name>CoA</name>
        <dbReference type="ChEBI" id="CHEBI:57287"/>
    </ligand>
</feature>
<dbReference type="PANTHER" id="PTHR21432:SF20">
    <property type="entry name" value="ACETYL-COA HYDROLASE"/>
    <property type="match status" value="1"/>
</dbReference>
<dbReference type="Pfam" id="PF13336">
    <property type="entry name" value="AcetylCoA_hyd_C"/>
    <property type="match status" value="1"/>
</dbReference>
<dbReference type="OrthoDB" id="9801795at2"/>
<evidence type="ECO:0000313" key="6">
    <source>
        <dbReference type="EMBL" id="SMC77952.1"/>
    </source>
</evidence>
<dbReference type="Gene3D" id="3.40.1080.20">
    <property type="entry name" value="Acetyl-CoA hydrolase/transferase C-terminal domain"/>
    <property type="match status" value="1"/>
</dbReference>
<evidence type="ECO:0000259" key="5">
    <source>
        <dbReference type="Pfam" id="PF13336"/>
    </source>
</evidence>
<gene>
    <name evidence="6" type="ORF">SAMN02746065_1108</name>
</gene>
<dbReference type="RefSeq" id="WP_084069153.1">
    <property type="nucleotide sequence ID" value="NZ_FWXY01000010.1"/>
</dbReference>
<accession>A0A1W2BZ82</accession>
<dbReference type="Proteomes" id="UP000192418">
    <property type="component" value="Unassembled WGS sequence"/>
</dbReference>
<feature type="binding site" evidence="3">
    <location>
        <position position="347"/>
    </location>
    <ligand>
        <name>CoA</name>
        <dbReference type="ChEBI" id="CHEBI:57287"/>
    </ligand>
</feature>